<evidence type="ECO:0000313" key="2">
    <source>
        <dbReference type="EMBL" id="CAB4144440.1"/>
    </source>
</evidence>
<name>A0A6J5PJB3_9CAUD</name>
<evidence type="ECO:0000313" key="4">
    <source>
        <dbReference type="EMBL" id="CAB4196066.1"/>
    </source>
</evidence>
<proteinExistence type="predicted"/>
<evidence type="ECO:0000313" key="3">
    <source>
        <dbReference type="EMBL" id="CAB4169551.1"/>
    </source>
</evidence>
<reference evidence="3" key="1">
    <citation type="submission" date="2020-05" db="EMBL/GenBank/DDBJ databases">
        <authorList>
            <person name="Chiriac C."/>
            <person name="Salcher M."/>
            <person name="Ghai R."/>
            <person name="Kavagutti S V."/>
        </authorList>
    </citation>
    <scope>NUCLEOTIDE SEQUENCE</scope>
</reference>
<sequence length="89" mass="9963">MTQATSTTKMKWSTPPKKRTGLGAATGSGKTQKFVSVLKTRPNRWAIYKENCSNGVMVTQNKKAFPNTEWTSRKNPDGTFTIYGRYIGK</sequence>
<organism evidence="3">
    <name type="scientific">uncultured Caudovirales phage</name>
    <dbReference type="NCBI Taxonomy" id="2100421"/>
    <lineage>
        <taxon>Viruses</taxon>
        <taxon>Duplodnaviria</taxon>
        <taxon>Heunggongvirae</taxon>
        <taxon>Uroviricota</taxon>
        <taxon>Caudoviricetes</taxon>
        <taxon>Peduoviridae</taxon>
        <taxon>Maltschvirus</taxon>
        <taxon>Maltschvirus maltsch</taxon>
    </lineage>
</organism>
<evidence type="ECO:0000256" key="1">
    <source>
        <dbReference type="SAM" id="MobiDB-lite"/>
    </source>
</evidence>
<feature type="region of interest" description="Disordered" evidence="1">
    <location>
        <begin position="1"/>
        <end position="27"/>
    </location>
</feature>
<dbReference type="EMBL" id="LR796438">
    <property type="protein sequence ID" value="CAB4144440.1"/>
    <property type="molecule type" value="Genomic_DNA"/>
</dbReference>
<accession>A0A6J5PJB3</accession>
<feature type="compositionally biased region" description="Polar residues" evidence="1">
    <location>
        <begin position="1"/>
        <end position="11"/>
    </location>
</feature>
<protein>
    <submittedName>
        <fullName evidence="3">Uncharacterized protein</fullName>
    </submittedName>
</protein>
<gene>
    <name evidence="4" type="ORF">UFOVP1296_54</name>
    <name evidence="2" type="ORF">UFOVP471_40</name>
    <name evidence="3" type="ORF">UFOVP890_54</name>
</gene>
<dbReference type="EMBL" id="LR797240">
    <property type="protein sequence ID" value="CAB4196066.1"/>
    <property type="molecule type" value="Genomic_DNA"/>
</dbReference>
<dbReference type="EMBL" id="LR796845">
    <property type="protein sequence ID" value="CAB4169551.1"/>
    <property type="molecule type" value="Genomic_DNA"/>
</dbReference>